<dbReference type="EMBL" id="ML994637">
    <property type="protein sequence ID" value="KAF2184644.1"/>
    <property type="molecule type" value="Genomic_DNA"/>
</dbReference>
<evidence type="ECO:0000313" key="1">
    <source>
        <dbReference type="EMBL" id="KAF2184644.1"/>
    </source>
</evidence>
<dbReference type="Gene3D" id="1.25.40.10">
    <property type="entry name" value="Tetratricopeptide repeat domain"/>
    <property type="match status" value="1"/>
</dbReference>
<dbReference type="InterPro" id="IPR011990">
    <property type="entry name" value="TPR-like_helical_dom_sf"/>
</dbReference>
<sequence>MTAVNLHTLNSDILCDLLTLCSDLGSLRNLILTHPALYHAFNGRRRLILRAVFKTQNNLRPLHRPGDQIFVVADAFILRVDSKNPIDSVAFREAFWPELERLLPAKPPSKWATALLACYLKAELEDDALRFAKRTMRLILASSQSFQSETCTFARAVIRMYMTTKHVPEAVELQENFLKHLSLRSSEHSIWAKQLVATYRSTGDSERILRLQLDCWERYRKGIGPGNEVAMDWARSIVSEYHLRENDQEAIKFHQRVRSLLDPRTAQYVAWSRQSIRMHQRANQHLEALTVTEEVWRHLQPESKGYRAWTAQLSELYESAGRPEDAIAVYLAAWTAISGRLARSPNDGTWKYLARGAGLALARVYRKHQRLDDASLLEAKCSGLDCAITS</sequence>
<proteinExistence type="predicted"/>
<organism evidence="1 2">
    <name type="scientific">Zopfia rhizophila CBS 207.26</name>
    <dbReference type="NCBI Taxonomy" id="1314779"/>
    <lineage>
        <taxon>Eukaryota</taxon>
        <taxon>Fungi</taxon>
        <taxon>Dikarya</taxon>
        <taxon>Ascomycota</taxon>
        <taxon>Pezizomycotina</taxon>
        <taxon>Dothideomycetes</taxon>
        <taxon>Dothideomycetes incertae sedis</taxon>
        <taxon>Zopfiaceae</taxon>
        <taxon>Zopfia</taxon>
    </lineage>
</organism>
<dbReference type="AlphaFoldDB" id="A0A6A6DYK8"/>
<reference evidence="1" key="1">
    <citation type="journal article" date="2020" name="Stud. Mycol.">
        <title>101 Dothideomycetes genomes: a test case for predicting lifestyles and emergence of pathogens.</title>
        <authorList>
            <person name="Haridas S."/>
            <person name="Albert R."/>
            <person name="Binder M."/>
            <person name="Bloem J."/>
            <person name="Labutti K."/>
            <person name="Salamov A."/>
            <person name="Andreopoulos B."/>
            <person name="Baker S."/>
            <person name="Barry K."/>
            <person name="Bills G."/>
            <person name="Bluhm B."/>
            <person name="Cannon C."/>
            <person name="Castanera R."/>
            <person name="Culley D."/>
            <person name="Daum C."/>
            <person name="Ezra D."/>
            <person name="Gonzalez J."/>
            <person name="Henrissat B."/>
            <person name="Kuo A."/>
            <person name="Liang C."/>
            <person name="Lipzen A."/>
            <person name="Lutzoni F."/>
            <person name="Magnuson J."/>
            <person name="Mondo S."/>
            <person name="Nolan M."/>
            <person name="Ohm R."/>
            <person name="Pangilinan J."/>
            <person name="Park H.-J."/>
            <person name="Ramirez L."/>
            <person name="Alfaro M."/>
            <person name="Sun H."/>
            <person name="Tritt A."/>
            <person name="Yoshinaga Y."/>
            <person name="Zwiers L.-H."/>
            <person name="Turgeon B."/>
            <person name="Goodwin S."/>
            <person name="Spatafora J."/>
            <person name="Crous P."/>
            <person name="Grigoriev I."/>
        </authorList>
    </citation>
    <scope>NUCLEOTIDE SEQUENCE</scope>
    <source>
        <strain evidence="1">CBS 207.26</strain>
    </source>
</reference>
<evidence type="ECO:0008006" key="3">
    <source>
        <dbReference type="Google" id="ProtNLM"/>
    </source>
</evidence>
<dbReference type="Proteomes" id="UP000800200">
    <property type="component" value="Unassembled WGS sequence"/>
</dbReference>
<protein>
    <recommendedName>
        <fullName evidence="3">TPR-like protein</fullName>
    </recommendedName>
</protein>
<accession>A0A6A6DYK8</accession>
<evidence type="ECO:0000313" key="2">
    <source>
        <dbReference type="Proteomes" id="UP000800200"/>
    </source>
</evidence>
<gene>
    <name evidence="1" type="ORF">K469DRAFT_177119</name>
</gene>
<dbReference type="OrthoDB" id="3750487at2759"/>
<name>A0A6A6DYK8_9PEZI</name>
<keyword evidence="2" id="KW-1185">Reference proteome</keyword>